<evidence type="ECO:0000313" key="2">
    <source>
        <dbReference type="EMBL" id="KAJ4388954.1"/>
    </source>
</evidence>
<dbReference type="InterPro" id="IPR008914">
    <property type="entry name" value="PEBP"/>
</dbReference>
<reference evidence="2" key="1">
    <citation type="submission" date="2022-10" db="EMBL/GenBank/DDBJ databases">
        <title>Tapping the CABI collections for fungal endophytes: first genome assemblies for Collariella, Neodidymelliopsis, Ascochyta clinopodiicola, Didymella pomorum, Didymosphaeria variabile, Neocosmospora piperis and Neocucurbitaria cava.</title>
        <authorList>
            <person name="Hill R."/>
        </authorList>
    </citation>
    <scope>NUCLEOTIDE SEQUENCE</scope>
    <source>
        <strain evidence="2">IMI 355082</strain>
    </source>
</reference>
<feature type="chain" id="PRO_5040843846" description="PEBP-like protein" evidence="1">
    <location>
        <begin position="18"/>
        <end position="243"/>
    </location>
</feature>
<name>A0A9W9CUP9_9PEZI</name>
<evidence type="ECO:0000256" key="1">
    <source>
        <dbReference type="SAM" id="SignalP"/>
    </source>
</evidence>
<dbReference type="EMBL" id="JAPEVB010000004">
    <property type="protein sequence ID" value="KAJ4388954.1"/>
    <property type="molecule type" value="Genomic_DNA"/>
</dbReference>
<dbReference type="OrthoDB" id="2506647at2759"/>
<organism evidence="2 3">
    <name type="scientific">Gnomoniopsis smithogilvyi</name>
    <dbReference type="NCBI Taxonomy" id="1191159"/>
    <lineage>
        <taxon>Eukaryota</taxon>
        <taxon>Fungi</taxon>
        <taxon>Dikarya</taxon>
        <taxon>Ascomycota</taxon>
        <taxon>Pezizomycotina</taxon>
        <taxon>Sordariomycetes</taxon>
        <taxon>Sordariomycetidae</taxon>
        <taxon>Diaporthales</taxon>
        <taxon>Gnomoniaceae</taxon>
        <taxon>Gnomoniopsis</taxon>
    </lineage>
</organism>
<accession>A0A9W9CUP9</accession>
<evidence type="ECO:0000313" key="3">
    <source>
        <dbReference type="Proteomes" id="UP001140453"/>
    </source>
</evidence>
<dbReference type="SUPFAM" id="SSF49777">
    <property type="entry name" value="PEBP-like"/>
    <property type="match status" value="1"/>
</dbReference>
<dbReference type="GO" id="GO:0030414">
    <property type="term" value="F:peptidase inhibitor activity"/>
    <property type="evidence" value="ECO:0007669"/>
    <property type="project" value="TreeGrafter"/>
</dbReference>
<sequence length="243" mass="25019">MLYNFLTTLAAASLALAATPTSFTPGSNNPLVVSYSGRTALNGVVIAQNAVSTMPQIGTQTRLNGTSYAVLMIDIDIPTNTPPATSTLLHWMQTGLTPATTATNLNGTTGVFLLQNTSNTAPFAAYIPPGPPARIPLSHRYVQILVDTSGVQQTALNSLKTAAANRSAFSAINTLTAAGLQTKVVAGNFYNVTNPGPVSNTTTSSNGTRPTTTPVQAGAVGFAPQQSLMALVVIAGGMLLLAW</sequence>
<protein>
    <recommendedName>
        <fullName evidence="4">PEBP-like protein</fullName>
    </recommendedName>
</protein>
<dbReference type="GO" id="GO:0005543">
    <property type="term" value="F:phospholipid binding"/>
    <property type="evidence" value="ECO:0007669"/>
    <property type="project" value="TreeGrafter"/>
</dbReference>
<keyword evidence="3" id="KW-1185">Reference proteome</keyword>
<gene>
    <name evidence="2" type="ORF">N0V93_006416</name>
</gene>
<evidence type="ECO:0008006" key="4">
    <source>
        <dbReference type="Google" id="ProtNLM"/>
    </source>
</evidence>
<dbReference type="InterPro" id="IPR036610">
    <property type="entry name" value="PEBP-like_sf"/>
</dbReference>
<dbReference type="Gene3D" id="3.90.280.10">
    <property type="entry name" value="PEBP-like"/>
    <property type="match status" value="1"/>
</dbReference>
<dbReference type="GO" id="GO:0030162">
    <property type="term" value="P:regulation of proteolysis"/>
    <property type="evidence" value="ECO:0007669"/>
    <property type="project" value="TreeGrafter"/>
</dbReference>
<dbReference type="PANTHER" id="PTHR11362">
    <property type="entry name" value="PHOSPHATIDYLETHANOLAMINE-BINDING PROTEIN"/>
    <property type="match status" value="1"/>
</dbReference>
<dbReference type="CDD" id="cd00866">
    <property type="entry name" value="PEBP_euk"/>
    <property type="match status" value="1"/>
</dbReference>
<comment type="caution">
    <text evidence="2">The sequence shown here is derived from an EMBL/GenBank/DDBJ whole genome shotgun (WGS) entry which is preliminary data.</text>
</comment>
<keyword evidence="1" id="KW-0732">Signal</keyword>
<dbReference type="Proteomes" id="UP001140453">
    <property type="component" value="Unassembled WGS sequence"/>
</dbReference>
<proteinExistence type="predicted"/>
<dbReference type="InterPro" id="IPR035810">
    <property type="entry name" value="PEBP_euk"/>
</dbReference>
<dbReference type="Pfam" id="PF01161">
    <property type="entry name" value="PBP"/>
    <property type="match status" value="1"/>
</dbReference>
<dbReference type="AlphaFoldDB" id="A0A9W9CUP9"/>
<feature type="signal peptide" evidence="1">
    <location>
        <begin position="1"/>
        <end position="17"/>
    </location>
</feature>
<dbReference type="GO" id="GO:0046578">
    <property type="term" value="P:regulation of Ras protein signal transduction"/>
    <property type="evidence" value="ECO:0007669"/>
    <property type="project" value="TreeGrafter"/>
</dbReference>
<dbReference type="PANTHER" id="PTHR11362:SF141">
    <property type="entry name" value="PHOSPHATIDYLETHANOLAMINE-BINDING PROTEIN"/>
    <property type="match status" value="1"/>
</dbReference>